<name>A0A3R7HVC7_9BURK</name>
<gene>
    <name evidence="1" type="ORF">CE154_011395</name>
</gene>
<evidence type="ECO:0000313" key="2">
    <source>
        <dbReference type="Proteomes" id="UP000216225"/>
    </source>
</evidence>
<comment type="caution">
    <text evidence="1">The sequence shown here is derived from an EMBL/GenBank/DDBJ whole genome shotgun (WGS) entry which is preliminary data.</text>
</comment>
<dbReference type="EMBL" id="NKDB02000002">
    <property type="protein sequence ID" value="RKJ96620.1"/>
    <property type="molecule type" value="Genomic_DNA"/>
</dbReference>
<evidence type="ECO:0008006" key="3">
    <source>
        <dbReference type="Google" id="ProtNLM"/>
    </source>
</evidence>
<dbReference type="AlphaFoldDB" id="A0A3R7HVC7"/>
<organism evidence="1 2">
    <name type="scientific">Alicycliphilus denitrificans</name>
    <dbReference type="NCBI Taxonomy" id="179636"/>
    <lineage>
        <taxon>Bacteria</taxon>
        <taxon>Pseudomonadati</taxon>
        <taxon>Pseudomonadota</taxon>
        <taxon>Betaproteobacteria</taxon>
        <taxon>Burkholderiales</taxon>
        <taxon>Comamonadaceae</taxon>
        <taxon>Alicycliphilus</taxon>
    </lineage>
</organism>
<proteinExistence type="predicted"/>
<evidence type="ECO:0000313" key="1">
    <source>
        <dbReference type="EMBL" id="RKJ96620.1"/>
    </source>
</evidence>
<accession>A0A3R7HVC7</accession>
<dbReference type="Proteomes" id="UP000216225">
    <property type="component" value="Unassembled WGS sequence"/>
</dbReference>
<reference evidence="1 2" key="1">
    <citation type="submission" date="2018-09" db="EMBL/GenBank/DDBJ databases">
        <title>Genome comparison of Alicycliphilus sp. BQ1, a polyurethanolytic bacterium, with its closest phylogenetic relatives Alicycliphilus denitrificans BC and K601, unable to attack polyurethane.</title>
        <authorList>
            <person name="Loza-Tavera H."/>
            <person name="Lozano L."/>
            <person name="Cevallos M."/>
            <person name="Maya-Lucas O."/>
            <person name="Garcia-Mena J."/>
            <person name="Hernandez J."/>
        </authorList>
    </citation>
    <scope>NUCLEOTIDE SEQUENCE [LARGE SCALE GENOMIC DNA]</scope>
    <source>
        <strain evidence="1 2">BQ1</strain>
    </source>
</reference>
<protein>
    <recommendedName>
        <fullName evidence="3">Holin</fullName>
    </recommendedName>
</protein>
<sequence>MIGSIGALLWIKGTWPRRIAMVGLGSAASYYGAPMLAGMFGMGEGLAGFLVGLFGMSVVDSIFKTWQDLGLTPILREFIRTRLGLAPKGD</sequence>